<reference evidence="15" key="1">
    <citation type="submission" date="2025-08" db="UniProtKB">
        <authorList>
            <consortium name="RefSeq"/>
        </authorList>
    </citation>
    <scope>IDENTIFICATION</scope>
    <source>
        <tissue evidence="15">Epidermis and Blubber</tissue>
    </source>
</reference>
<feature type="region of interest" description="Disordered" evidence="11">
    <location>
        <begin position="395"/>
        <end position="739"/>
    </location>
</feature>
<comment type="catalytic activity">
    <reaction evidence="9">
        <text>L-seryl-[protein] + ATP = O-phospho-L-seryl-[protein] + ADP + H(+)</text>
        <dbReference type="Rhea" id="RHEA:17989"/>
        <dbReference type="Rhea" id="RHEA-COMP:9863"/>
        <dbReference type="Rhea" id="RHEA-COMP:11604"/>
        <dbReference type="ChEBI" id="CHEBI:15378"/>
        <dbReference type="ChEBI" id="CHEBI:29999"/>
        <dbReference type="ChEBI" id="CHEBI:30616"/>
        <dbReference type="ChEBI" id="CHEBI:83421"/>
        <dbReference type="ChEBI" id="CHEBI:456216"/>
        <dbReference type="EC" id="2.7.11.1"/>
    </reaction>
</comment>
<dbReference type="Pfam" id="PF00780">
    <property type="entry name" value="CNH"/>
    <property type="match status" value="1"/>
</dbReference>
<dbReference type="PANTHER" id="PTHR47096:SF1">
    <property type="entry name" value="MISSHAPEN LIKE KINASE 1"/>
    <property type="match status" value="1"/>
</dbReference>
<feature type="region of interest" description="Disordered" evidence="11">
    <location>
        <begin position="299"/>
        <end position="347"/>
    </location>
</feature>
<dbReference type="RefSeq" id="XP_036692527.1">
    <property type="nucleotide sequence ID" value="XM_036836632.1"/>
</dbReference>
<dbReference type="CDD" id="cd06636">
    <property type="entry name" value="STKc_MAP4K4_6_N"/>
    <property type="match status" value="1"/>
</dbReference>
<feature type="compositionally biased region" description="Basic and acidic residues" evidence="11">
    <location>
        <begin position="605"/>
        <end position="617"/>
    </location>
</feature>
<dbReference type="PROSITE" id="PS50219">
    <property type="entry name" value="CNH"/>
    <property type="match status" value="1"/>
</dbReference>
<comment type="similarity">
    <text evidence="1">Belongs to the protein kinase superfamily. STE Ser/Thr protein kinase family. STE20 subfamily.</text>
</comment>
<feature type="domain" description="Protein kinase" evidence="12">
    <location>
        <begin position="25"/>
        <end position="289"/>
    </location>
</feature>
<feature type="domain" description="CNH" evidence="13">
    <location>
        <begin position="896"/>
        <end position="1183"/>
    </location>
</feature>
<evidence type="ECO:0000256" key="11">
    <source>
        <dbReference type="SAM" id="MobiDB-lite"/>
    </source>
</evidence>
<keyword evidence="6" id="KW-0418">Kinase</keyword>
<dbReference type="Pfam" id="PF00069">
    <property type="entry name" value="Pkinase"/>
    <property type="match status" value="1"/>
</dbReference>
<dbReference type="SMART" id="SM00036">
    <property type="entry name" value="CNH"/>
    <property type="match status" value="1"/>
</dbReference>
<dbReference type="FunFam" id="1.10.510.10:FF:000003">
    <property type="entry name" value="TRAF2 and NCK-interacting protein kinase isoform 4"/>
    <property type="match status" value="1"/>
</dbReference>
<feature type="compositionally biased region" description="Acidic residues" evidence="11">
    <location>
        <begin position="317"/>
        <end position="333"/>
    </location>
</feature>
<dbReference type="Gene3D" id="3.30.200.20">
    <property type="entry name" value="Phosphorylase Kinase, domain 1"/>
    <property type="match status" value="1"/>
</dbReference>
<accession>A0A8B8W605</accession>
<name>A0A8B8W605_BALMU</name>
<dbReference type="InterPro" id="IPR000719">
    <property type="entry name" value="Prot_kinase_dom"/>
</dbReference>
<feature type="compositionally biased region" description="Polar residues" evidence="11">
    <location>
        <begin position="539"/>
        <end position="551"/>
    </location>
</feature>
<dbReference type="GeneID" id="118886620"/>
<proteinExistence type="inferred from homology"/>
<feature type="compositionally biased region" description="Basic and acidic residues" evidence="11">
    <location>
        <begin position="396"/>
        <end position="449"/>
    </location>
</feature>
<dbReference type="PROSITE" id="PS50011">
    <property type="entry name" value="PROTEIN_KINASE_DOM"/>
    <property type="match status" value="1"/>
</dbReference>
<evidence type="ECO:0000259" key="13">
    <source>
        <dbReference type="PROSITE" id="PS50219"/>
    </source>
</evidence>
<keyword evidence="5 10" id="KW-0547">Nucleotide-binding</keyword>
<feature type="compositionally biased region" description="Polar residues" evidence="11">
    <location>
        <begin position="792"/>
        <end position="803"/>
    </location>
</feature>
<dbReference type="SMART" id="SM00220">
    <property type="entry name" value="S_TKc"/>
    <property type="match status" value="1"/>
</dbReference>
<dbReference type="InterPro" id="IPR011009">
    <property type="entry name" value="Kinase-like_dom_sf"/>
</dbReference>
<dbReference type="PANTHER" id="PTHR47096">
    <property type="entry name" value="MISSHAPEN LIKE KINASE 1"/>
    <property type="match status" value="1"/>
</dbReference>
<evidence type="ECO:0000256" key="3">
    <source>
        <dbReference type="ARBA" id="ARBA00022527"/>
    </source>
</evidence>
<evidence type="ECO:0000313" key="14">
    <source>
        <dbReference type="Proteomes" id="UP000694857"/>
    </source>
</evidence>
<feature type="compositionally biased region" description="Low complexity" evidence="11">
    <location>
        <begin position="371"/>
        <end position="380"/>
    </location>
</feature>
<sequence length="1209" mass="135701">MGDPAPARSLDDIDLSALRDPAGIFELVEVVGNGTYGQVYKGRHVKTGQLAAIKVMDVTEDEEEEIKQEINMLKKYSHHRNIATYYGAFIKKSPPGNDDQLWLVMEFCGAGSVTDLVKNTKGNALKEDCIAYICREILRGLAHLHAHKVIHRDIKGQNVLLTENAEVKLVDFGVSAQLDRTVGRRNTFIGTPYWMAPEVIACDENPDATYDYRSDIWSLGITAIEMAEGAPPLCDMHPMRALFLIPRNPPPRLKSKKWSKKFIDFIDTCLIKTYLSRPPTEQLLKFPFIRDQPTERQVRIQLKDHIDRSRKKRGEKEETEYEYSGSEEEDDSHGEEGEPSSIMNVPGESTLRREFLRLQQENKSNSEALKQQQQLQQQQQRDPEAHIKHLLHQRQRRIEEQKEERRRVEEQQRREREQRKLQEKEQQRRLEDMQALRREEERRQAEREQSLVAHRVPLKPYAAPVPRSQSLQDQPTRNLAAFPASHDPDPAVPAPTATPSARGAVIRQNSDPTSEGPGPSPNPPAWVRPDNEAPPKVPQRTSSIATALNTSGAGGSRPAQAVRARPRSNSAWQIYLQRRAERGNPKPPGPPAQPPGPPNACSNPDLRRSDPGWERSDSVLPASHGRLPQAGSLERNRVGASSKLDSSPVLSPGNKAKPDDHRSRPGRPASYKRAIGEDFVLLKERNLDEAPRPPKKAMDYSSSSEEVESSEDDEEESNGEPSEGSRDTPGGRSDGDTDSVSTMVVHDVEEIAGTQTPYGGGTMVVQRTPEEERSLLHADSNGYTNLPDVVQPSHSPTESSKGQSPPLKDGGSDYQSRGLVKAPGKSSFTMFVDLGIYQPGGSGDTIPITALVGGEGSRLDQLQYDVRKGSVVNVNPTNTRAHSETPEIRKYKKRFNSEILCAALWGVNLLVGTENGLMLLDRSGQGKVYGLIGRRRFQQMDVLEGLNLLITISGKRNKLRVYYLSWLRNKILHNDPEVEKKQGWTTVGDMEGCGHYRVVKYERIKFLVIALKNSVEVYAWAPKPYHKFMAFKSFADLPHRPLLVDLTVEEGQRLKVIYGSSAGFHAVDVDSGNSYDIYIPVHIQSQITPHAIIFLPNTDGMEMLLCYEDEGVYVNTYGRIIKDVVLQWGEMPTSVAYICSNQIMGWGEKAIEIRSVETGHLDGVFMHKRAQRLKFLCERNDKVFFASVRSGGSSQVYFMTLNRNCIMNW</sequence>
<feature type="binding site" evidence="10">
    <location>
        <position position="54"/>
    </location>
    <ligand>
        <name>ATP</name>
        <dbReference type="ChEBI" id="CHEBI:30616"/>
    </ligand>
</feature>
<dbReference type="InterPro" id="IPR001180">
    <property type="entry name" value="CNH_dom"/>
</dbReference>
<evidence type="ECO:0000256" key="2">
    <source>
        <dbReference type="ARBA" id="ARBA00012513"/>
    </source>
</evidence>
<feature type="region of interest" description="Disordered" evidence="11">
    <location>
        <begin position="363"/>
        <end position="383"/>
    </location>
</feature>
<keyword evidence="14" id="KW-1185">Reference proteome</keyword>
<dbReference type="GO" id="GO:0005829">
    <property type="term" value="C:cytosol"/>
    <property type="evidence" value="ECO:0007669"/>
    <property type="project" value="TreeGrafter"/>
</dbReference>
<comment type="catalytic activity">
    <reaction evidence="8">
        <text>L-threonyl-[protein] + ATP = O-phospho-L-threonyl-[protein] + ADP + H(+)</text>
        <dbReference type="Rhea" id="RHEA:46608"/>
        <dbReference type="Rhea" id="RHEA-COMP:11060"/>
        <dbReference type="Rhea" id="RHEA-COMP:11605"/>
        <dbReference type="ChEBI" id="CHEBI:15378"/>
        <dbReference type="ChEBI" id="CHEBI:30013"/>
        <dbReference type="ChEBI" id="CHEBI:30616"/>
        <dbReference type="ChEBI" id="CHEBI:61977"/>
        <dbReference type="ChEBI" id="CHEBI:456216"/>
        <dbReference type="EC" id="2.7.11.1"/>
    </reaction>
</comment>
<feature type="compositionally biased region" description="Basic and acidic residues" evidence="11">
    <location>
        <begin position="674"/>
        <end position="698"/>
    </location>
</feature>
<feature type="compositionally biased region" description="Acidic residues" evidence="11">
    <location>
        <begin position="705"/>
        <end position="718"/>
    </location>
</feature>
<evidence type="ECO:0000313" key="15">
    <source>
        <dbReference type="RefSeq" id="XP_036692527.1"/>
    </source>
</evidence>
<dbReference type="Gene3D" id="1.10.510.10">
    <property type="entry name" value="Transferase(Phosphotransferase) domain 1"/>
    <property type="match status" value="1"/>
</dbReference>
<dbReference type="EC" id="2.7.11.1" evidence="2"/>
<dbReference type="GO" id="GO:0004674">
    <property type="term" value="F:protein serine/threonine kinase activity"/>
    <property type="evidence" value="ECO:0007669"/>
    <property type="project" value="UniProtKB-KW"/>
</dbReference>
<evidence type="ECO:0000256" key="6">
    <source>
        <dbReference type="ARBA" id="ARBA00022777"/>
    </source>
</evidence>
<gene>
    <name evidence="15" type="primary">MINK1</name>
</gene>
<evidence type="ECO:0000256" key="7">
    <source>
        <dbReference type="ARBA" id="ARBA00022840"/>
    </source>
</evidence>
<dbReference type="PROSITE" id="PS00108">
    <property type="entry name" value="PROTEIN_KINASE_ST"/>
    <property type="match status" value="1"/>
</dbReference>
<dbReference type="CTD" id="50488"/>
<dbReference type="AlphaFoldDB" id="A0A8B8W605"/>
<evidence type="ECO:0000259" key="12">
    <source>
        <dbReference type="PROSITE" id="PS50011"/>
    </source>
</evidence>
<keyword evidence="3" id="KW-0723">Serine/threonine-protein kinase</keyword>
<feature type="compositionally biased region" description="Polar residues" evidence="11">
    <location>
        <begin position="467"/>
        <end position="477"/>
    </location>
</feature>
<keyword evidence="4" id="KW-0808">Transferase</keyword>
<dbReference type="SUPFAM" id="SSF56112">
    <property type="entry name" value="Protein kinase-like (PK-like)"/>
    <property type="match status" value="1"/>
</dbReference>
<evidence type="ECO:0000256" key="8">
    <source>
        <dbReference type="ARBA" id="ARBA00047899"/>
    </source>
</evidence>
<protein>
    <recommendedName>
        <fullName evidence="2">non-specific serine/threonine protein kinase</fullName>
        <ecNumber evidence="2">2.7.11.1</ecNumber>
    </recommendedName>
</protein>
<dbReference type="GO" id="GO:0005524">
    <property type="term" value="F:ATP binding"/>
    <property type="evidence" value="ECO:0007669"/>
    <property type="project" value="UniProtKB-UniRule"/>
</dbReference>
<keyword evidence="7 10" id="KW-0067">ATP-binding</keyword>
<organism evidence="14 15">
    <name type="scientific">Balaenoptera musculus</name>
    <name type="common">Blue whale</name>
    <dbReference type="NCBI Taxonomy" id="9771"/>
    <lineage>
        <taxon>Eukaryota</taxon>
        <taxon>Metazoa</taxon>
        <taxon>Chordata</taxon>
        <taxon>Craniata</taxon>
        <taxon>Vertebrata</taxon>
        <taxon>Euteleostomi</taxon>
        <taxon>Mammalia</taxon>
        <taxon>Eutheria</taxon>
        <taxon>Laurasiatheria</taxon>
        <taxon>Artiodactyla</taxon>
        <taxon>Whippomorpha</taxon>
        <taxon>Cetacea</taxon>
        <taxon>Mysticeti</taxon>
        <taxon>Balaenopteridae</taxon>
        <taxon>Balaenoptera</taxon>
    </lineage>
</organism>
<evidence type="ECO:0000256" key="5">
    <source>
        <dbReference type="ARBA" id="ARBA00022741"/>
    </source>
</evidence>
<dbReference type="InterPro" id="IPR051700">
    <property type="entry name" value="STE20_Ser-Thr_kinase"/>
</dbReference>
<evidence type="ECO:0000256" key="9">
    <source>
        <dbReference type="ARBA" id="ARBA00048679"/>
    </source>
</evidence>
<dbReference type="PROSITE" id="PS00107">
    <property type="entry name" value="PROTEIN_KINASE_ATP"/>
    <property type="match status" value="1"/>
</dbReference>
<feature type="region of interest" description="Disordered" evidence="11">
    <location>
        <begin position="779"/>
        <end position="819"/>
    </location>
</feature>
<feature type="compositionally biased region" description="Pro residues" evidence="11">
    <location>
        <begin position="585"/>
        <end position="598"/>
    </location>
</feature>
<dbReference type="FunFam" id="3.30.200.20:FF:000006">
    <property type="entry name" value="TRAF2 and NCK-interacting protein kinase isoform 4"/>
    <property type="match status" value="1"/>
</dbReference>
<evidence type="ECO:0000256" key="1">
    <source>
        <dbReference type="ARBA" id="ARBA00008874"/>
    </source>
</evidence>
<evidence type="ECO:0000256" key="10">
    <source>
        <dbReference type="PROSITE-ProRule" id="PRU10141"/>
    </source>
</evidence>
<dbReference type="InterPro" id="IPR017441">
    <property type="entry name" value="Protein_kinase_ATP_BS"/>
</dbReference>
<evidence type="ECO:0000256" key="4">
    <source>
        <dbReference type="ARBA" id="ARBA00022679"/>
    </source>
</evidence>
<dbReference type="Proteomes" id="UP000694857">
    <property type="component" value="Chromosome 20"/>
</dbReference>
<dbReference type="InterPro" id="IPR008271">
    <property type="entry name" value="Ser/Thr_kinase_AS"/>
</dbReference>